<keyword evidence="6" id="KW-0732">Signal</keyword>
<keyword evidence="3" id="KW-0378">Hydrolase</keyword>
<sequence length="227" mass="24703">MKGFLLYLCCLYFIIFIGDVSCKKHDQHDKKMDDKIVGGSEVSIKDFPYQAHLLIETDQGEFICGGSIISNTYILTAAHCLPGANKVSVRVGSANAYEGGDLIESTDIKGHPKYNSKTSDYDVGLIRLESPIEYGETKQPIRLAGRGTNIPARTKTTVSGWGTTSENGEAPELLMAVTVQTLSNTSCRKSYRSLTENMICAGVPQGGKDSCQVVLIIPIHIELLLVL</sequence>
<dbReference type="GO" id="GO:0004252">
    <property type="term" value="F:serine-type endopeptidase activity"/>
    <property type="evidence" value="ECO:0007669"/>
    <property type="project" value="InterPro"/>
</dbReference>
<dbReference type="Pfam" id="PF00089">
    <property type="entry name" value="Trypsin"/>
    <property type="match status" value="1"/>
</dbReference>
<comment type="caution">
    <text evidence="8">The sequence shown here is derived from an EMBL/GenBank/DDBJ whole genome shotgun (WGS) entry which is preliminary data.</text>
</comment>
<dbReference type="OrthoDB" id="10002959at2759"/>
<keyword evidence="4" id="KW-0720">Serine protease</keyword>
<dbReference type="PANTHER" id="PTHR24276:SF91">
    <property type="entry name" value="AT26814P-RELATED"/>
    <property type="match status" value="1"/>
</dbReference>
<dbReference type="GO" id="GO:0006508">
    <property type="term" value="P:proteolysis"/>
    <property type="evidence" value="ECO:0007669"/>
    <property type="project" value="UniProtKB-KW"/>
</dbReference>
<evidence type="ECO:0000256" key="4">
    <source>
        <dbReference type="ARBA" id="ARBA00022825"/>
    </source>
</evidence>
<protein>
    <submittedName>
        <fullName evidence="8">Jg11243 protein</fullName>
    </submittedName>
</protein>
<dbReference type="SMART" id="SM00020">
    <property type="entry name" value="Tryp_SPc"/>
    <property type="match status" value="1"/>
</dbReference>
<dbReference type="InterPro" id="IPR001254">
    <property type="entry name" value="Trypsin_dom"/>
</dbReference>
<keyword evidence="9" id="KW-1185">Reference proteome</keyword>
<dbReference type="Gene3D" id="2.40.10.10">
    <property type="entry name" value="Trypsin-like serine proteases"/>
    <property type="match status" value="1"/>
</dbReference>
<dbReference type="InterPro" id="IPR009003">
    <property type="entry name" value="Peptidase_S1_PA"/>
</dbReference>
<dbReference type="PANTHER" id="PTHR24276">
    <property type="entry name" value="POLYSERASE-RELATED"/>
    <property type="match status" value="1"/>
</dbReference>
<dbReference type="PROSITE" id="PS50240">
    <property type="entry name" value="TRYPSIN_DOM"/>
    <property type="match status" value="1"/>
</dbReference>
<organism evidence="8 9">
    <name type="scientific">Pararge aegeria aegeria</name>
    <dbReference type="NCBI Taxonomy" id="348720"/>
    <lineage>
        <taxon>Eukaryota</taxon>
        <taxon>Metazoa</taxon>
        <taxon>Ecdysozoa</taxon>
        <taxon>Arthropoda</taxon>
        <taxon>Hexapoda</taxon>
        <taxon>Insecta</taxon>
        <taxon>Pterygota</taxon>
        <taxon>Neoptera</taxon>
        <taxon>Endopterygota</taxon>
        <taxon>Lepidoptera</taxon>
        <taxon>Glossata</taxon>
        <taxon>Ditrysia</taxon>
        <taxon>Papilionoidea</taxon>
        <taxon>Nymphalidae</taxon>
        <taxon>Satyrinae</taxon>
        <taxon>Satyrini</taxon>
        <taxon>Parargina</taxon>
        <taxon>Pararge</taxon>
    </lineage>
</organism>
<keyword evidence="5" id="KW-1015">Disulfide bond</keyword>
<dbReference type="PROSITE" id="PS00134">
    <property type="entry name" value="TRYPSIN_HIS"/>
    <property type="match status" value="1"/>
</dbReference>
<evidence type="ECO:0000256" key="2">
    <source>
        <dbReference type="ARBA" id="ARBA00022670"/>
    </source>
</evidence>
<evidence type="ECO:0000259" key="7">
    <source>
        <dbReference type="PROSITE" id="PS50240"/>
    </source>
</evidence>
<name>A0A8S4RKT2_9NEOP</name>
<gene>
    <name evidence="8" type="primary">jg11243</name>
    <name evidence="8" type="ORF">PAEG_LOCUS14573</name>
</gene>
<feature type="chain" id="PRO_5035875080" evidence="6">
    <location>
        <begin position="23"/>
        <end position="227"/>
    </location>
</feature>
<dbReference type="Proteomes" id="UP000838756">
    <property type="component" value="Unassembled WGS sequence"/>
</dbReference>
<dbReference type="CDD" id="cd00190">
    <property type="entry name" value="Tryp_SPc"/>
    <property type="match status" value="1"/>
</dbReference>
<proteinExistence type="inferred from homology"/>
<keyword evidence="2" id="KW-0645">Protease</keyword>
<comment type="similarity">
    <text evidence="1">Belongs to the peptidase S1 family.</text>
</comment>
<feature type="signal peptide" evidence="6">
    <location>
        <begin position="1"/>
        <end position="22"/>
    </location>
</feature>
<dbReference type="PRINTS" id="PR00722">
    <property type="entry name" value="CHYMOTRYPSIN"/>
</dbReference>
<reference evidence="8" key="1">
    <citation type="submission" date="2022-03" db="EMBL/GenBank/DDBJ databases">
        <authorList>
            <person name="Lindestad O."/>
        </authorList>
    </citation>
    <scope>NUCLEOTIDE SEQUENCE</scope>
</reference>
<dbReference type="EMBL" id="CAKXAJ010025255">
    <property type="protein sequence ID" value="CAH2237276.1"/>
    <property type="molecule type" value="Genomic_DNA"/>
</dbReference>
<dbReference type="InterPro" id="IPR001314">
    <property type="entry name" value="Peptidase_S1A"/>
</dbReference>
<accession>A0A8S4RKT2</accession>
<feature type="domain" description="Peptidase S1" evidence="7">
    <location>
        <begin position="36"/>
        <end position="227"/>
    </location>
</feature>
<evidence type="ECO:0000256" key="5">
    <source>
        <dbReference type="ARBA" id="ARBA00023157"/>
    </source>
</evidence>
<dbReference type="InterPro" id="IPR050430">
    <property type="entry name" value="Peptidase_S1"/>
</dbReference>
<evidence type="ECO:0000256" key="6">
    <source>
        <dbReference type="SAM" id="SignalP"/>
    </source>
</evidence>
<evidence type="ECO:0000313" key="9">
    <source>
        <dbReference type="Proteomes" id="UP000838756"/>
    </source>
</evidence>
<evidence type="ECO:0000313" key="8">
    <source>
        <dbReference type="EMBL" id="CAH2237276.1"/>
    </source>
</evidence>
<dbReference type="InterPro" id="IPR018114">
    <property type="entry name" value="TRYPSIN_HIS"/>
</dbReference>
<evidence type="ECO:0000256" key="1">
    <source>
        <dbReference type="ARBA" id="ARBA00007664"/>
    </source>
</evidence>
<dbReference type="InterPro" id="IPR043504">
    <property type="entry name" value="Peptidase_S1_PA_chymotrypsin"/>
</dbReference>
<dbReference type="SUPFAM" id="SSF50494">
    <property type="entry name" value="Trypsin-like serine proteases"/>
    <property type="match status" value="1"/>
</dbReference>
<dbReference type="FunFam" id="2.40.10.10:FF:000073">
    <property type="entry name" value="Trypsin alpha"/>
    <property type="match status" value="1"/>
</dbReference>
<evidence type="ECO:0000256" key="3">
    <source>
        <dbReference type="ARBA" id="ARBA00022801"/>
    </source>
</evidence>
<dbReference type="AlphaFoldDB" id="A0A8S4RKT2"/>